<accession>A0A5B0RG92</accession>
<reference evidence="1 2" key="1">
    <citation type="submission" date="2019-05" db="EMBL/GenBank/DDBJ databases">
        <title>Emergence of the Ug99 lineage of the wheat stem rust pathogen through somatic hybridization.</title>
        <authorList>
            <person name="Li F."/>
            <person name="Upadhyaya N.M."/>
            <person name="Sperschneider J."/>
            <person name="Matny O."/>
            <person name="Nguyen-Phuc H."/>
            <person name="Mago R."/>
            <person name="Raley C."/>
            <person name="Miller M.E."/>
            <person name="Silverstein K.A.T."/>
            <person name="Henningsen E."/>
            <person name="Hirsch C.D."/>
            <person name="Visser B."/>
            <person name="Pretorius Z.A."/>
            <person name="Steffenson B.J."/>
            <person name="Schwessinger B."/>
            <person name="Dodds P.N."/>
            <person name="Figueroa M."/>
        </authorList>
    </citation>
    <scope>NUCLEOTIDE SEQUENCE [LARGE SCALE GENOMIC DNA]</scope>
    <source>
        <strain evidence="1 2">Ug99</strain>
    </source>
</reference>
<evidence type="ECO:0000313" key="1">
    <source>
        <dbReference type="EMBL" id="KAA1123734.1"/>
    </source>
</evidence>
<name>A0A5B0RG92_PUCGR</name>
<dbReference type="AlphaFoldDB" id="A0A5B0RG92"/>
<sequence>MKMTTMDIRFSCHPHAHWVEEDDCNSQEDDEGVSKVAEGEELNIEDINDLSDEDDNDQYTSENCRQTLAKFQAIARKLKKSPNSKELFGEICESHSIETPHRIPQDVRTRWNSTFLQLTSVDRFQKAM</sequence>
<dbReference type="EMBL" id="VDEP01000206">
    <property type="protein sequence ID" value="KAA1123734.1"/>
    <property type="molecule type" value="Genomic_DNA"/>
</dbReference>
<protein>
    <submittedName>
        <fullName evidence="1">Uncharacterized protein</fullName>
    </submittedName>
</protein>
<organism evidence="1 2">
    <name type="scientific">Puccinia graminis f. sp. tritici</name>
    <dbReference type="NCBI Taxonomy" id="56615"/>
    <lineage>
        <taxon>Eukaryota</taxon>
        <taxon>Fungi</taxon>
        <taxon>Dikarya</taxon>
        <taxon>Basidiomycota</taxon>
        <taxon>Pucciniomycotina</taxon>
        <taxon>Pucciniomycetes</taxon>
        <taxon>Pucciniales</taxon>
        <taxon>Pucciniaceae</taxon>
        <taxon>Puccinia</taxon>
    </lineage>
</organism>
<evidence type="ECO:0000313" key="2">
    <source>
        <dbReference type="Proteomes" id="UP000325313"/>
    </source>
</evidence>
<gene>
    <name evidence="1" type="ORF">PGTUg99_010298</name>
</gene>
<dbReference type="Proteomes" id="UP000325313">
    <property type="component" value="Unassembled WGS sequence"/>
</dbReference>
<proteinExistence type="predicted"/>
<comment type="caution">
    <text evidence="1">The sequence shown here is derived from an EMBL/GenBank/DDBJ whole genome shotgun (WGS) entry which is preliminary data.</text>
</comment>